<dbReference type="EMBL" id="LAZR01053177">
    <property type="protein sequence ID" value="KKK81315.1"/>
    <property type="molecule type" value="Genomic_DNA"/>
</dbReference>
<evidence type="ECO:0000313" key="1">
    <source>
        <dbReference type="EMBL" id="KKK81315.1"/>
    </source>
</evidence>
<protein>
    <submittedName>
        <fullName evidence="1">Uncharacterized protein</fullName>
    </submittedName>
</protein>
<dbReference type="AlphaFoldDB" id="A0A0F8Z5M8"/>
<gene>
    <name evidence="1" type="ORF">LCGC14_2814690</name>
</gene>
<sequence length="64" mass="7359">MTDQLKTFEFRCRGRIRVKSRKDAKATLNVSNVLMFAKMDTGAEKYDVYLTLDNIELLGEVEGE</sequence>
<organism evidence="1">
    <name type="scientific">marine sediment metagenome</name>
    <dbReference type="NCBI Taxonomy" id="412755"/>
    <lineage>
        <taxon>unclassified sequences</taxon>
        <taxon>metagenomes</taxon>
        <taxon>ecological metagenomes</taxon>
    </lineage>
</organism>
<name>A0A0F8Z5M8_9ZZZZ</name>
<reference evidence="1" key="1">
    <citation type="journal article" date="2015" name="Nature">
        <title>Complex archaea that bridge the gap between prokaryotes and eukaryotes.</title>
        <authorList>
            <person name="Spang A."/>
            <person name="Saw J.H."/>
            <person name="Jorgensen S.L."/>
            <person name="Zaremba-Niedzwiedzka K."/>
            <person name="Martijn J."/>
            <person name="Lind A.E."/>
            <person name="van Eijk R."/>
            <person name="Schleper C."/>
            <person name="Guy L."/>
            <person name="Ettema T.J."/>
        </authorList>
    </citation>
    <scope>NUCLEOTIDE SEQUENCE</scope>
</reference>
<comment type="caution">
    <text evidence="1">The sequence shown here is derived from an EMBL/GenBank/DDBJ whole genome shotgun (WGS) entry which is preliminary data.</text>
</comment>
<accession>A0A0F8Z5M8</accession>
<proteinExistence type="predicted"/>